<dbReference type="PANTHER" id="PTHR21666">
    <property type="entry name" value="PEPTIDASE-RELATED"/>
    <property type="match status" value="1"/>
</dbReference>
<feature type="region of interest" description="Disordered" evidence="1">
    <location>
        <begin position="1"/>
        <end position="21"/>
    </location>
</feature>
<dbReference type="CDD" id="cd12797">
    <property type="entry name" value="M23_peptidase"/>
    <property type="match status" value="1"/>
</dbReference>
<dbReference type="KEGG" id="cvt:B843_04425"/>
<keyword evidence="4" id="KW-0240">DNA-directed RNA polymerase</keyword>
<protein>
    <submittedName>
        <fullName evidence="4">DNA-directed RNA polymerase subunit beta</fullName>
    </submittedName>
</protein>
<keyword evidence="4" id="KW-0804">Transcription</keyword>
<dbReference type="HOGENOM" id="CLU_029425_3_3_11"/>
<dbReference type="GO" id="GO:0000428">
    <property type="term" value="C:DNA-directed RNA polymerase complex"/>
    <property type="evidence" value="ECO:0007669"/>
    <property type="project" value="UniProtKB-KW"/>
</dbReference>
<name>W5Y003_9CORY</name>
<dbReference type="PATRIC" id="fig|1224164.3.peg.878"/>
<dbReference type="Pfam" id="PF01551">
    <property type="entry name" value="Peptidase_M23"/>
    <property type="match status" value="1"/>
</dbReference>
<dbReference type="InterPro" id="IPR050570">
    <property type="entry name" value="Cell_wall_metabolism_enzyme"/>
</dbReference>
<feature type="domain" description="M23ase beta-sheet core" evidence="3">
    <location>
        <begin position="130"/>
        <end position="225"/>
    </location>
</feature>
<evidence type="ECO:0000256" key="1">
    <source>
        <dbReference type="SAM" id="MobiDB-lite"/>
    </source>
</evidence>
<dbReference type="RefSeq" id="WP_025252315.1">
    <property type="nucleotide sequence ID" value="NZ_CP004353.1"/>
</dbReference>
<dbReference type="STRING" id="1224164.B843_04425"/>
<dbReference type="SUPFAM" id="SSF51261">
    <property type="entry name" value="Duplicated hybrid motif"/>
    <property type="match status" value="1"/>
</dbReference>
<dbReference type="InterPro" id="IPR016047">
    <property type="entry name" value="M23ase_b-sheet_dom"/>
</dbReference>
<reference evidence="4 5" key="1">
    <citation type="submission" date="2013-02" db="EMBL/GenBank/DDBJ databases">
        <title>The complete genome sequence of Corynebacterium vitaeruminis DSM 20294.</title>
        <authorList>
            <person name="Ruckert C."/>
            <person name="Albersmeier A."/>
            <person name="Kalinowski J."/>
        </authorList>
    </citation>
    <scope>NUCLEOTIDE SEQUENCE [LARGE SCALE GENOMIC DNA]</scope>
    <source>
        <strain evidence="5">ATCC 10234</strain>
    </source>
</reference>
<keyword evidence="2" id="KW-0732">Signal</keyword>
<evidence type="ECO:0000256" key="2">
    <source>
        <dbReference type="SAM" id="SignalP"/>
    </source>
</evidence>
<gene>
    <name evidence="4" type="ORF">B843_04425</name>
</gene>
<dbReference type="eggNOG" id="COG0739">
    <property type="taxonomic scope" value="Bacteria"/>
</dbReference>
<accession>W5Y003</accession>
<evidence type="ECO:0000259" key="3">
    <source>
        <dbReference type="Pfam" id="PF01551"/>
    </source>
</evidence>
<dbReference type="AlphaFoldDB" id="W5Y003"/>
<dbReference type="EMBL" id="CP004353">
    <property type="protein sequence ID" value="AHI22274.1"/>
    <property type="molecule type" value="Genomic_DNA"/>
</dbReference>
<feature type="signal peptide" evidence="2">
    <location>
        <begin position="1"/>
        <end position="37"/>
    </location>
</feature>
<dbReference type="Proteomes" id="UP000019222">
    <property type="component" value="Chromosome"/>
</dbReference>
<dbReference type="Gene3D" id="2.70.70.10">
    <property type="entry name" value="Glucose Permease (Domain IIA)"/>
    <property type="match status" value="1"/>
</dbReference>
<feature type="chain" id="PRO_5039088945" evidence="2">
    <location>
        <begin position="38"/>
        <end position="236"/>
    </location>
</feature>
<evidence type="ECO:0000313" key="4">
    <source>
        <dbReference type="EMBL" id="AHI22274.1"/>
    </source>
</evidence>
<dbReference type="InterPro" id="IPR011055">
    <property type="entry name" value="Dup_hybrid_motif"/>
</dbReference>
<dbReference type="GO" id="GO:0004222">
    <property type="term" value="F:metalloendopeptidase activity"/>
    <property type="evidence" value="ECO:0007669"/>
    <property type="project" value="TreeGrafter"/>
</dbReference>
<keyword evidence="5" id="KW-1185">Reference proteome</keyword>
<proteinExistence type="predicted"/>
<sequence>MQQKRQTVGKHRKQTSPTKGRAAFVALATTAVSSAGASGAALAHASNNGAEIQLAANESAALPDGSSSPQILSIAEFKPTVDLSSQLTKATAYSEEVAAADKAARTPKVTVALPAVGTLTSPFGPRWGTFHSGIDIANAIGTPILAVMSGTVIDSGPASGYGQWIRIQHDDGSISVYGHMETLDVSVGQHVDAGQQIAGMGSRGFSTGSHLHFEIHPGGGAAVDPQAWLAERGINV</sequence>
<organism evidence="4 5">
    <name type="scientific">Corynebacterium vitaeruminis DSM 20294</name>
    <dbReference type="NCBI Taxonomy" id="1224164"/>
    <lineage>
        <taxon>Bacteria</taxon>
        <taxon>Bacillati</taxon>
        <taxon>Actinomycetota</taxon>
        <taxon>Actinomycetes</taxon>
        <taxon>Mycobacteriales</taxon>
        <taxon>Corynebacteriaceae</taxon>
        <taxon>Corynebacterium</taxon>
    </lineage>
</organism>
<dbReference type="PANTHER" id="PTHR21666:SF270">
    <property type="entry name" value="MUREIN HYDROLASE ACTIVATOR ENVC"/>
    <property type="match status" value="1"/>
</dbReference>
<evidence type="ECO:0000313" key="5">
    <source>
        <dbReference type="Proteomes" id="UP000019222"/>
    </source>
</evidence>